<accession>A0ACC0HIU9</accession>
<evidence type="ECO:0000313" key="2">
    <source>
        <dbReference type="Proteomes" id="UP001060215"/>
    </source>
</evidence>
<reference evidence="1 2" key="1">
    <citation type="journal article" date="2022" name="Plant J.">
        <title>Chromosome-level genome of Camellia lanceoleosa provides a valuable resource for understanding genome evolution and self-incompatibility.</title>
        <authorList>
            <person name="Gong W."/>
            <person name="Xiao S."/>
            <person name="Wang L."/>
            <person name="Liao Z."/>
            <person name="Chang Y."/>
            <person name="Mo W."/>
            <person name="Hu G."/>
            <person name="Li W."/>
            <person name="Zhao G."/>
            <person name="Zhu H."/>
            <person name="Hu X."/>
            <person name="Ji K."/>
            <person name="Xiang X."/>
            <person name="Song Q."/>
            <person name="Yuan D."/>
            <person name="Jin S."/>
            <person name="Zhang L."/>
        </authorList>
    </citation>
    <scope>NUCLEOTIDE SEQUENCE [LARGE SCALE GENOMIC DNA]</scope>
    <source>
        <strain evidence="1">SQ_2022a</strain>
    </source>
</reference>
<evidence type="ECO:0000313" key="1">
    <source>
        <dbReference type="EMBL" id="KAI8013081.1"/>
    </source>
</evidence>
<dbReference type="Proteomes" id="UP001060215">
    <property type="component" value="Chromosome 4"/>
</dbReference>
<keyword evidence="2" id="KW-1185">Reference proteome</keyword>
<dbReference type="EMBL" id="CM045761">
    <property type="protein sequence ID" value="KAI8013081.1"/>
    <property type="molecule type" value="Genomic_DNA"/>
</dbReference>
<comment type="caution">
    <text evidence="1">The sequence shown here is derived from an EMBL/GenBank/DDBJ whole genome shotgun (WGS) entry which is preliminary data.</text>
</comment>
<name>A0ACC0HIU9_9ERIC</name>
<sequence>MLKHKSLPSTPTSYCWKAGQQSSIFTVETFLKYHPPRVLTLGYQSFSLGTLAILTYKEAKINAKRRNLFGYIPFFLSALTVLVVGGIGTYITISGAFRVADAHVQGGMVGDLSFMLSEFMQLSCFLFFMSFLAGLAASGALTAGLRLITKAAFENSKDCLCKGASTKYDSLSIATYWEKLLKLSTKELLFQNIDYALDMFLIYALTLSIFPRFQYEDTGSHSLGSCAESGTHTMYIVCDLIGRYVSLLKCIKLESQKGTYNSNCFLHLAHPSILFHSQIWRPGLDDIALIILG</sequence>
<gene>
    <name evidence="1" type="ORF">LOK49_LG05G02493</name>
</gene>
<feature type="non-terminal residue" evidence="1">
    <location>
        <position position="293"/>
    </location>
</feature>
<protein>
    <submittedName>
        <fullName evidence="1">Equilibrative nucleotide transporter 3</fullName>
    </submittedName>
</protein>
<proteinExistence type="predicted"/>
<organism evidence="1 2">
    <name type="scientific">Camellia lanceoleosa</name>
    <dbReference type="NCBI Taxonomy" id="1840588"/>
    <lineage>
        <taxon>Eukaryota</taxon>
        <taxon>Viridiplantae</taxon>
        <taxon>Streptophyta</taxon>
        <taxon>Embryophyta</taxon>
        <taxon>Tracheophyta</taxon>
        <taxon>Spermatophyta</taxon>
        <taxon>Magnoliopsida</taxon>
        <taxon>eudicotyledons</taxon>
        <taxon>Gunneridae</taxon>
        <taxon>Pentapetalae</taxon>
        <taxon>asterids</taxon>
        <taxon>Ericales</taxon>
        <taxon>Theaceae</taxon>
        <taxon>Camellia</taxon>
    </lineage>
</organism>